<sequence length="262" mass="29814">MVTNLDDIALLSPLRYKNTSLKLFLVIFGLLAGLFSNTPILPFFIAVCMIAATIIFGKVPVKFYFKLFLTLLGFALVSCIILAFFTHGDNSQVLWSIDILWWTFSITVDSLNQAVLVFSRTINGLACIFLLSMTTPMLEMFSYFKRISFLDIFVELSMLIYRYIFVFLETAINIQSSQKMRFGYKGLKNSVRSLGMLVGSLFVQTIEQGDKLYLSMNSRCYTGKLPFYTQKYKIKVADAAVSILFIGLTAAVFVYTRGYQFF</sequence>
<dbReference type="InterPro" id="IPR012809">
    <property type="entry name" value="ECF_CbiQ"/>
</dbReference>
<keyword evidence="4 6" id="KW-1133">Transmembrane helix</keyword>
<gene>
    <name evidence="7" type="primary">ecfT_2</name>
    <name evidence="7" type="ORF">MsAc7_02830</name>
</gene>
<protein>
    <submittedName>
        <fullName evidence="7">Energy-coupling factor transporter transmembrane protein EcfT</fullName>
    </submittedName>
</protein>
<organism evidence="7 8">
    <name type="scientific">Methanolapillus millepedarum</name>
    <dbReference type="NCBI Taxonomy" id="3028296"/>
    <lineage>
        <taxon>Archaea</taxon>
        <taxon>Methanobacteriati</taxon>
        <taxon>Methanobacteriota</taxon>
        <taxon>Stenosarchaea group</taxon>
        <taxon>Methanomicrobia</taxon>
        <taxon>Methanosarcinales</taxon>
        <taxon>Methanosarcinaceae</taxon>
        <taxon>Methanolapillus</taxon>
    </lineage>
</organism>
<dbReference type="EMBL" id="CP131060">
    <property type="protein sequence ID" value="WNY24758.1"/>
    <property type="molecule type" value="Genomic_DNA"/>
</dbReference>
<dbReference type="Pfam" id="PF02361">
    <property type="entry name" value="CbiQ"/>
    <property type="match status" value="1"/>
</dbReference>
<feature type="transmembrane region" description="Helical" evidence="6">
    <location>
        <begin position="156"/>
        <end position="174"/>
    </location>
</feature>
<accession>A0AA97A376</accession>
<proteinExistence type="predicted"/>
<keyword evidence="8" id="KW-1185">Reference proteome</keyword>
<evidence type="ECO:0000313" key="7">
    <source>
        <dbReference type="EMBL" id="WNY24758.1"/>
    </source>
</evidence>
<dbReference type="PANTHER" id="PTHR43723">
    <property type="entry name" value="COBALT TRANSPORT PROTEIN CBIQ"/>
    <property type="match status" value="1"/>
</dbReference>
<evidence type="ECO:0000256" key="3">
    <source>
        <dbReference type="ARBA" id="ARBA00022692"/>
    </source>
</evidence>
<dbReference type="RefSeq" id="WP_338102831.1">
    <property type="nucleotide sequence ID" value="NZ_CP131060.1"/>
</dbReference>
<dbReference type="GO" id="GO:0043190">
    <property type="term" value="C:ATP-binding cassette (ABC) transporter complex"/>
    <property type="evidence" value="ECO:0007669"/>
    <property type="project" value="InterPro"/>
</dbReference>
<feature type="transmembrane region" description="Helical" evidence="6">
    <location>
        <begin position="125"/>
        <end position="144"/>
    </location>
</feature>
<feature type="transmembrane region" description="Helical" evidence="6">
    <location>
        <begin position="236"/>
        <end position="256"/>
    </location>
</feature>
<evidence type="ECO:0000256" key="1">
    <source>
        <dbReference type="ARBA" id="ARBA00004651"/>
    </source>
</evidence>
<dbReference type="PANTHER" id="PTHR43723:SF1">
    <property type="entry name" value="COBALT TRANSPORT PROTEIN CBIQ"/>
    <property type="match status" value="1"/>
</dbReference>
<dbReference type="InterPro" id="IPR052770">
    <property type="entry name" value="Cobalt_transport_CbiQ"/>
</dbReference>
<dbReference type="NCBIfam" id="TIGR02454">
    <property type="entry name" value="ECF_T_CbiQ"/>
    <property type="match status" value="1"/>
</dbReference>
<evidence type="ECO:0000256" key="6">
    <source>
        <dbReference type="SAM" id="Phobius"/>
    </source>
</evidence>
<feature type="transmembrane region" description="Helical" evidence="6">
    <location>
        <begin position="63"/>
        <end position="87"/>
    </location>
</feature>
<feature type="transmembrane region" description="Helical" evidence="6">
    <location>
        <begin position="23"/>
        <end position="56"/>
    </location>
</feature>
<dbReference type="AlphaFoldDB" id="A0AA97A376"/>
<reference evidence="7 8" key="1">
    <citation type="submission" date="2023-07" db="EMBL/GenBank/DDBJ databases">
        <title>Closed genoem sequence of Methanosarcinaceae archaeon Ac7.</title>
        <authorList>
            <person name="Poehlein A."/>
            <person name="Protasov E."/>
            <person name="Platt K."/>
            <person name="Reeh H."/>
            <person name="Daniel R."/>
            <person name="Brune A."/>
        </authorList>
    </citation>
    <scope>NUCLEOTIDE SEQUENCE [LARGE SCALE GENOMIC DNA]</scope>
    <source>
        <strain evidence="7 8">Ac7</strain>
    </source>
</reference>
<evidence type="ECO:0000256" key="5">
    <source>
        <dbReference type="ARBA" id="ARBA00023136"/>
    </source>
</evidence>
<dbReference type="Proteomes" id="UP001303587">
    <property type="component" value="Chromosome"/>
</dbReference>
<keyword evidence="5 6" id="KW-0472">Membrane</keyword>
<evidence type="ECO:0000313" key="8">
    <source>
        <dbReference type="Proteomes" id="UP001303587"/>
    </source>
</evidence>
<dbReference type="InterPro" id="IPR003339">
    <property type="entry name" value="ABC/ECF_trnsptr_transmembrane"/>
</dbReference>
<comment type="subcellular location">
    <subcellularLocation>
        <location evidence="1">Cell membrane</location>
        <topology evidence="1">Multi-pass membrane protein</topology>
    </subcellularLocation>
</comment>
<evidence type="ECO:0000256" key="4">
    <source>
        <dbReference type="ARBA" id="ARBA00022989"/>
    </source>
</evidence>
<keyword evidence="3 6" id="KW-0812">Transmembrane</keyword>
<dbReference type="GO" id="GO:0006824">
    <property type="term" value="P:cobalt ion transport"/>
    <property type="evidence" value="ECO:0007669"/>
    <property type="project" value="InterPro"/>
</dbReference>
<evidence type="ECO:0000256" key="2">
    <source>
        <dbReference type="ARBA" id="ARBA00022475"/>
    </source>
</evidence>
<dbReference type="CDD" id="cd16914">
    <property type="entry name" value="EcfT"/>
    <property type="match status" value="1"/>
</dbReference>
<keyword evidence="2" id="KW-1003">Cell membrane</keyword>
<dbReference type="GeneID" id="89229408"/>
<name>A0AA97A376_9EURY</name>